<dbReference type="EMBL" id="CADEAL010000247">
    <property type="protein sequence ID" value="CAB1417126.1"/>
    <property type="molecule type" value="Genomic_DNA"/>
</dbReference>
<comment type="caution">
    <text evidence="2">The sequence shown here is derived from an EMBL/GenBank/DDBJ whole genome shotgun (WGS) entry which is preliminary data.</text>
</comment>
<dbReference type="Proteomes" id="UP001153269">
    <property type="component" value="Unassembled WGS sequence"/>
</dbReference>
<evidence type="ECO:0000256" key="1">
    <source>
        <dbReference type="SAM" id="MobiDB-lite"/>
    </source>
</evidence>
<evidence type="ECO:0000313" key="3">
    <source>
        <dbReference type="Proteomes" id="UP001153269"/>
    </source>
</evidence>
<sequence>MAKVLQRKQLHQPFSPRQLPAPKGKPVPSLSPSPRINKVSSCDVWGADAQTASVRNALISVEIEKRSRINELKQVNCPQTMSLSSASGSTEEGQQTDRQASYSGGADRPGKCVLFGI</sequence>
<reference evidence="2" key="1">
    <citation type="submission" date="2020-03" db="EMBL/GenBank/DDBJ databases">
        <authorList>
            <person name="Weist P."/>
        </authorList>
    </citation>
    <scope>NUCLEOTIDE SEQUENCE</scope>
</reference>
<feature type="compositionally biased region" description="Basic residues" evidence="1">
    <location>
        <begin position="1"/>
        <end position="10"/>
    </location>
</feature>
<accession>A0A9N7TQ64</accession>
<proteinExistence type="predicted"/>
<feature type="region of interest" description="Disordered" evidence="1">
    <location>
        <begin position="1"/>
        <end position="35"/>
    </location>
</feature>
<protein>
    <submittedName>
        <fullName evidence="2">Uncharacterized protein</fullName>
    </submittedName>
</protein>
<name>A0A9N7TQ64_PLEPL</name>
<organism evidence="2 3">
    <name type="scientific">Pleuronectes platessa</name>
    <name type="common">European plaice</name>
    <dbReference type="NCBI Taxonomy" id="8262"/>
    <lineage>
        <taxon>Eukaryota</taxon>
        <taxon>Metazoa</taxon>
        <taxon>Chordata</taxon>
        <taxon>Craniata</taxon>
        <taxon>Vertebrata</taxon>
        <taxon>Euteleostomi</taxon>
        <taxon>Actinopterygii</taxon>
        <taxon>Neopterygii</taxon>
        <taxon>Teleostei</taxon>
        <taxon>Neoteleostei</taxon>
        <taxon>Acanthomorphata</taxon>
        <taxon>Carangaria</taxon>
        <taxon>Pleuronectiformes</taxon>
        <taxon>Pleuronectoidei</taxon>
        <taxon>Pleuronectidae</taxon>
        <taxon>Pleuronectes</taxon>
    </lineage>
</organism>
<evidence type="ECO:0000313" key="2">
    <source>
        <dbReference type="EMBL" id="CAB1417126.1"/>
    </source>
</evidence>
<feature type="compositionally biased region" description="Polar residues" evidence="1">
    <location>
        <begin position="78"/>
        <end position="102"/>
    </location>
</feature>
<feature type="region of interest" description="Disordered" evidence="1">
    <location>
        <begin position="78"/>
        <end position="109"/>
    </location>
</feature>
<gene>
    <name evidence="2" type="ORF">PLEPLA_LOCUS4927</name>
</gene>
<keyword evidence="3" id="KW-1185">Reference proteome</keyword>
<dbReference type="AlphaFoldDB" id="A0A9N7TQ64"/>